<evidence type="ECO:0000259" key="4">
    <source>
        <dbReference type="PROSITE" id="PS51118"/>
    </source>
</evidence>
<keyword evidence="2" id="KW-0238">DNA-binding</keyword>
<dbReference type="PANTHER" id="PTHR33204:SF39">
    <property type="entry name" value="TRANSCRIPTIONAL REGULATORY PROTEIN"/>
    <property type="match status" value="1"/>
</dbReference>
<dbReference type="InterPro" id="IPR002577">
    <property type="entry name" value="HTH_HxlR"/>
</dbReference>
<dbReference type="AlphaFoldDB" id="A0A2N9BM59"/>
<gene>
    <name evidence="5" type="primary">yybR_6</name>
    <name evidence="5" type="ORF">SCNRRL3882_7894</name>
</gene>
<organism evidence="5 6">
    <name type="scientific">Streptomyces chartreusis NRRL 3882</name>
    <dbReference type="NCBI Taxonomy" id="1079985"/>
    <lineage>
        <taxon>Bacteria</taxon>
        <taxon>Bacillati</taxon>
        <taxon>Actinomycetota</taxon>
        <taxon>Actinomycetes</taxon>
        <taxon>Kitasatosporales</taxon>
        <taxon>Streptomycetaceae</taxon>
        <taxon>Streptomyces</taxon>
    </lineage>
</organism>
<dbReference type="SUPFAM" id="SSF46785">
    <property type="entry name" value="Winged helix' DNA-binding domain"/>
    <property type="match status" value="1"/>
</dbReference>
<dbReference type="GO" id="GO:0003677">
    <property type="term" value="F:DNA binding"/>
    <property type="evidence" value="ECO:0007669"/>
    <property type="project" value="UniProtKB-KW"/>
</dbReference>
<dbReference type="PROSITE" id="PS51118">
    <property type="entry name" value="HTH_HXLR"/>
    <property type="match status" value="1"/>
</dbReference>
<evidence type="ECO:0000313" key="5">
    <source>
        <dbReference type="EMBL" id="SOR84449.1"/>
    </source>
</evidence>
<dbReference type="Pfam" id="PF01638">
    <property type="entry name" value="HxlR"/>
    <property type="match status" value="1"/>
</dbReference>
<dbReference type="InterPro" id="IPR036390">
    <property type="entry name" value="WH_DNA-bd_sf"/>
</dbReference>
<dbReference type="OrthoDB" id="370168at2"/>
<keyword evidence="1" id="KW-0805">Transcription regulation</keyword>
<proteinExistence type="predicted"/>
<protein>
    <submittedName>
        <fullName evidence="5">Putative HTH-type transcriptional regulator YybR</fullName>
    </submittedName>
</protein>
<keyword evidence="6" id="KW-1185">Reference proteome</keyword>
<dbReference type="EMBL" id="LT963352">
    <property type="protein sequence ID" value="SOR84449.1"/>
    <property type="molecule type" value="Genomic_DNA"/>
</dbReference>
<evidence type="ECO:0000256" key="1">
    <source>
        <dbReference type="ARBA" id="ARBA00023015"/>
    </source>
</evidence>
<sequence length="137" mass="15333">MSATHTDVPVDGPAEQDCSIRDVLDRVGDKWSALIVLRLSDGPRRFSELHREVDGISQRMLTLTLRALERDGLLSRTVYPTVPPRVDYELTDLGRTLLTPIAALREWAVAHRDDIRRARARHDHPTSDPHASPAPAS</sequence>
<keyword evidence="3" id="KW-0804">Transcription</keyword>
<dbReference type="RefSeq" id="WP_010047450.1">
    <property type="nucleotide sequence ID" value="NZ_LT962942.1"/>
</dbReference>
<dbReference type="Proteomes" id="UP000235464">
    <property type="component" value="Chromosome I"/>
</dbReference>
<name>A0A2N9BM59_STRCX</name>
<dbReference type="InterPro" id="IPR036388">
    <property type="entry name" value="WH-like_DNA-bd_sf"/>
</dbReference>
<dbReference type="PANTHER" id="PTHR33204">
    <property type="entry name" value="TRANSCRIPTIONAL REGULATOR, MARR FAMILY"/>
    <property type="match status" value="1"/>
</dbReference>
<reference evidence="6" key="1">
    <citation type="submission" date="2017-11" db="EMBL/GenBank/DDBJ databases">
        <authorList>
            <person name="Wibberg D."/>
        </authorList>
    </citation>
    <scope>NUCLEOTIDE SEQUENCE [LARGE SCALE GENOMIC DNA]</scope>
</reference>
<dbReference type="Gene3D" id="1.10.10.10">
    <property type="entry name" value="Winged helix-like DNA-binding domain superfamily/Winged helix DNA-binding domain"/>
    <property type="match status" value="1"/>
</dbReference>
<feature type="domain" description="HTH hxlR-type" evidence="4">
    <location>
        <begin position="18"/>
        <end position="116"/>
    </location>
</feature>
<accession>A0A2N9BM59</accession>
<evidence type="ECO:0000313" key="6">
    <source>
        <dbReference type="Proteomes" id="UP000235464"/>
    </source>
</evidence>
<evidence type="ECO:0000256" key="2">
    <source>
        <dbReference type="ARBA" id="ARBA00023125"/>
    </source>
</evidence>
<evidence type="ECO:0000256" key="3">
    <source>
        <dbReference type="ARBA" id="ARBA00023163"/>
    </source>
</evidence>